<dbReference type="RefSeq" id="WP_344973720.1">
    <property type="nucleotide sequence ID" value="NZ_BAABFN010000001.1"/>
</dbReference>
<evidence type="ECO:0000313" key="2">
    <source>
        <dbReference type="EMBL" id="GAA4300427.1"/>
    </source>
</evidence>
<dbReference type="Proteomes" id="UP001501207">
    <property type="component" value="Unassembled WGS sequence"/>
</dbReference>
<organism evidence="2 3">
    <name type="scientific">Compostibacter hankyongensis</name>
    <dbReference type="NCBI Taxonomy" id="1007089"/>
    <lineage>
        <taxon>Bacteria</taxon>
        <taxon>Pseudomonadati</taxon>
        <taxon>Bacteroidota</taxon>
        <taxon>Chitinophagia</taxon>
        <taxon>Chitinophagales</taxon>
        <taxon>Chitinophagaceae</taxon>
        <taxon>Compostibacter</taxon>
    </lineage>
</organism>
<dbReference type="InterPro" id="IPR006070">
    <property type="entry name" value="Sua5-like_dom"/>
</dbReference>
<dbReference type="EMBL" id="BAABFN010000001">
    <property type="protein sequence ID" value="GAA4300427.1"/>
    <property type="molecule type" value="Genomic_DNA"/>
</dbReference>
<proteinExistence type="predicted"/>
<reference evidence="3" key="1">
    <citation type="journal article" date="2019" name="Int. J. Syst. Evol. Microbiol.">
        <title>The Global Catalogue of Microorganisms (GCM) 10K type strain sequencing project: providing services to taxonomists for standard genome sequencing and annotation.</title>
        <authorList>
            <consortium name="The Broad Institute Genomics Platform"/>
            <consortium name="The Broad Institute Genome Sequencing Center for Infectious Disease"/>
            <person name="Wu L."/>
            <person name="Ma J."/>
        </authorList>
    </citation>
    <scope>NUCLEOTIDE SEQUENCE [LARGE SCALE GENOMIC DNA]</scope>
    <source>
        <strain evidence="3">JCM 17664</strain>
    </source>
</reference>
<dbReference type="Pfam" id="PF01300">
    <property type="entry name" value="Sua5_yciO_yrdC"/>
    <property type="match status" value="1"/>
</dbReference>
<dbReference type="InterPro" id="IPR017945">
    <property type="entry name" value="DHBP_synth_RibB-like_a/b_dom"/>
</dbReference>
<gene>
    <name evidence="2" type="ORF">GCM10023143_01390</name>
</gene>
<evidence type="ECO:0000259" key="1">
    <source>
        <dbReference type="PROSITE" id="PS51163"/>
    </source>
</evidence>
<dbReference type="Gene3D" id="3.90.870.10">
    <property type="entry name" value="DHBP synthase"/>
    <property type="match status" value="1"/>
</dbReference>
<dbReference type="SUPFAM" id="SSF55821">
    <property type="entry name" value="YrdC/RibB"/>
    <property type="match status" value="1"/>
</dbReference>
<comment type="caution">
    <text evidence="2">The sequence shown here is derived from an EMBL/GenBank/DDBJ whole genome shotgun (WGS) entry which is preliminary data.</text>
</comment>
<accession>A0ABP8FD55</accession>
<sequence length="206" mass="22499">MLLRLHPENPNPRPLQQIVSCLRDGGIIIYPTDTVYGLGCDIFQHESVERICRIKHIDPAKAQFSFVCHDLSHLADFAKSVDTPLFRLLKSALPGPFTFILPASKQVPKMLKTRKNTVGIRVPDNLICRSIVRELGNPIMSTSLPEDPHVEDYTDPEIIHEKFGHLVDIVVDGGVGGTVPSTVVDCTDGGATVLREGAGQLPGAFA</sequence>
<protein>
    <submittedName>
        <fullName evidence="2">L-threonylcarbamoyladenylate synthase</fullName>
    </submittedName>
</protein>
<feature type="domain" description="YrdC-like" evidence="1">
    <location>
        <begin position="12"/>
        <end position="199"/>
    </location>
</feature>
<dbReference type="PROSITE" id="PS51163">
    <property type="entry name" value="YRDC"/>
    <property type="match status" value="1"/>
</dbReference>
<dbReference type="InterPro" id="IPR052532">
    <property type="entry name" value="SUA5_domain"/>
</dbReference>
<evidence type="ECO:0000313" key="3">
    <source>
        <dbReference type="Proteomes" id="UP001501207"/>
    </source>
</evidence>
<keyword evidence="3" id="KW-1185">Reference proteome</keyword>
<dbReference type="PANTHER" id="PTHR42828">
    <property type="entry name" value="DHBP SYNTHASE RIBB-LIKE ALPHA/BETA DOMAIN-CONTAINING PROTEIN"/>
    <property type="match status" value="1"/>
</dbReference>
<dbReference type="PANTHER" id="PTHR42828:SF3">
    <property type="entry name" value="THREONYLCARBAMOYL-AMP SYNTHASE"/>
    <property type="match status" value="1"/>
</dbReference>
<dbReference type="NCBIfam" id="TIGR00057">
    <property type="entry name" value="L-threonylcarbamoyladenylate synthase"/>
    <property type="match status" value="1"/>
</dbReference>
<name>A0ABP8FD55_9BACT</name>